<evidence type="ECO:0000313" key="2">
    <source>
        <dbReference type="Proteomes" id="UP001151760"/>
    </source>
</evidence>
<proteinExistence type="predicted"/>
<accession>A0ABQ4WR67</accession>
<comment type="caution">
    <text evidence="1">The sequence shown here is derived from an EMBL/GenBank/DDBJ whole genome shotgun (WGS) entry which is preliminary data.</text>
</comment>
<keyword evidence="2" id="KW-1185">Reference proteome</keyword>
<reference evidence="1" key="1">
    <citation type="journal article" date="2022" name="Int. J. Mol. Sci.">
        <title>Draft Genome of Tanacetum Coccineum: Genomic Comparison of Closely Related Tanacetum-Family Plants.</title>
        <authorList>
            <person name="Yamashiro T."/>
            <person name="Shiraishi A."/>
            <person name="Nakayama K."/>
            <person name="Satake H."/>
        </authorList>
    </citation>
    <scope>NUCLEOTIDE SEQUENCE</scope>
</reference>
<protein>
    <recommendedName>
        <fullName evidence="3">Retrotransposon gag domain-containing protein</fullName>
    </recommendedName>
</protein>
<sequence>MITNSKLKIGDEFLKILQDNAFNGMNGGDITDHIAKVLEITEWIKMPNVEKNELRLHVFSKSLSGDAETWWNNEINGITITWSELNNKFFHKYYPLSHTCNSEIPDDMDNETDYFEFIYWLASKFDNYWEIDKNTKNRLWEFYMNGRAKGTIDDLDEYKEPCEENTKKTCLDTLYKPYLEAHEAKDIYEVINREYSLMPIPARCDIDNPNELCRTEEFTVVRHSIGDDEEFVTVGPSKINTIGETPGSMSCIYHELLNRKDHG</sequence>
<evidence type="ECO:0008006" key="3">
    <source>
        <dbReference type="Google" id="ProtNLM"/>
    </source>
</evidence>
<name>A0ABQ4WR67_9ASTR</name>
<gene>
    <name evidence="1" type="ORF">Tco_0628733</name>
</gene>
<reference evidence="1" key="2">
    <citation type="submission" date="2022-01" db="EMBL/GenBank/DDBJ databases">
        <authorList>
            <person name="Yamashiro T."/>
            <person name="Shiraishi A."/>
            <person name="Satake H."/>
            <person name="Nakayama K."/>
        </authorList>
    </citation>
    <scope>NUCLEOTIDE SEQUENCE</scope>
</reference>
<dbReference type="EMBL" id="BQNB010008863">
    <property type="protein sequence ID" value="GJS55371.1"/>
    <property type="molecule type" value="Genomic_DNA"/>
</dbReference>
<dbReference type="Proteomes" id="UP001151760">
    <property type="component" value="Unassembled WGS sequence"/>
</dbReference>
<organism evidence="1 2">
    <name type="scientific">Tanacetum coccineum</name>
    <dbReference type="NCBI Taxonomy" id="301880"/>
    <lineage>
        <taxon>Eukaryota</taxon>
        <taxon>Viridiplantae</taxon>
        <taxon>Streptophyta</taxon>
        <taxon>Embryophyta</taxon>
        <taxon>Tracheophyta</taxon>
        <taxon>Spermatophyta</taxon>
        <taxon>Magnoliopsida</taxon>
        <taxon>eudicotyledons</taxon>
        <taxon>Gunneridae</taxon>
        <taxon>Pentapetalae</taxon>
        <taxon>asterids</taxon>
        <taxon>campanulids</taxon>
        <taxon>Asterales</taxon>
        <taxon>Asteraceae</taxon>
        <taxon>Asteroideae</taxon>
        <taxon>Anthemideae</taxon>
        <taxon>Anthemidinae</taxon>
        <taxon>Tanacetum</taxon>
    </lineage>
</organism>
<evidence type="ECO:0000313" key="1">
    <source>
        <dbReference type="EMBL" id="GJS55371.1"/>
    </source>
</evidence>